<sequence length="107" mass="10896">MGSDRVIQEPRLSIVGDTTAAGSCTIAIAGATVDNQACYQVVYEPGTLAVAAGPEKSKPEPSAKLQPKTALPATGDSGLLDLLVCTAGAAVFAIGLAAGRRRRTKRD</sequence>
<keyword evidence="3" id="KW-1185">Reference proteome</keyword>
<keyword evidence="1" id="KW-1133">Transmembrane helix</keyword>
<gene>
    <name evidence="2" type="ORF">C2L71_06810</name>
</gene>
<evidence type="ECO:0000313" key="2">
    <source>
        <dbReference type="EMBL" id="PNV67744.1"/>
    </source>
</evidence>
<name>A0A2K2UBT8_9ACTN</name>
<protein>
    <submittedName>
        <fullName evidence="2">Uncharacterized protein</fullName>
    </submittedName>
</protein>
<dbReference type="EMBL" id="PPEK01000006">
    <property type="protein sequence ID" value="PNV67744.1"/>
    <property type="molecule type" value="Genomic_DNA"/>
</dbReference>
<keyword evidence="1" id="KW-0812">Transmembrane</keyword>
<dbReference type="AlphaFoldDB" id="A0A2K2UBT8"/>
<evidence type="ECO:0000313" key="3">
    <source>
        <dbReference type="Proteomes" id="UP000236197"/>
    </source>
</evidence>
<reference evidence="3" key="1">
    <citation type="submission" date="2018-01" db="EMBL/GenBank/DDBJ databases">
        <title>Rubneribacter badeniensis gen. nov., sp. nov., and Colonibacter rubneri, gen. nov., sp. nov., WGS of new members of the Eggerthellaceae.</title>
        <authorList>
            <person name="Danylec N."/>
            <person name="Stoll D.A."/>
            <person name="Doetsch A."/>
            <person name="Kulling S.E."/>
            <person name="Huch M."/>
        </authorList>
    </citation>
    <scope>NUCLEOTIDE SEQUENCE [LARGE SCALE GENOMIC DNA]</scope>
    <source>
        <strain evidence="3">ResAG-96</strain>
    </source>
</reference>
<keyword evidence="1" id="KW-0472">Membrane</keyword>
<comment type="caution">
    <text evidence="2">The sequence shown here is derived from an EMBL/GenBank/DDBJ whole genome shotgun (WGS) entry which is preliminary data.</text>
</comment>
<feature type="transmembrane region" description="Helical" evidence="1">
    <location>
        <begin position="79"/>
        <end position="99"/>
    </location>
</feature>
<dbReference type="OrthoDB" id="2117940at201174"/>
<organism evidence="2 3">
    <name type="scientific">Enteroscipio rubneri</name>
    <dbReference type="NCBI Taxonomy" id="2070686"/>
    <lineage>
        <taxon>Bacteria</taxon>
        <taxon>Bacillati</taxon>
        <taxon>Actinomycetota</taxon>
        <taxon>Coriobacteriia</taxon>
        <taxon>Eggerthellales</taxon>
        <taxon>Eggerthellaceae</taxon>
        <taxon>Enteroscipio</taxon>
    </lineage>
</organism>
<dbReference type="RefSeq" id="WP_103265029.1">
    <property type="nucleotide sequence ID" value="NZ_CABMLE010000006.1"/>
</dbReference>
<proteinExistence type="predicted"/>
<accession>A0A2K2UBT8</accession>
<dbReference type="Proteomes" id="UP000236197">
    <property type="component" value="Unassembled WGS sequence"/>
</dbReference>
<evidence type="ECO:0000256" key="1">
    <source>
        <dbReference type="SAM" id="Phobius"/>
    </source>
</evidence>